<dbReference type="Proteomes" id="UP000011723">
    <property type="component" value="Chromosome"/>
</dbReference>
<dbReference type="KEGG" id="chn:A605_10750"/>
<sequence>MAVGAAAGALLLCGCDSPPGEDAPDPEGTWGSREPGHPELTLEADGRAHGTDGCNQFTGSWYLADTEITFVDMTSTLMACENVDDWFADAATATIDDDTMHCFDAAGREIGTLPRQG</sequence>
<dbReference type="EMBL" id="CP003697">
    <property type="protein sequence ID" value="AGF73150.1"/>
    <property type="molecule type" value="Genomic_DNA"/>
</dbReference>
<keyword evidence="4" id="KW-1185">Reference proteome</keyword>
<dbReference type="PATRIC" id="fig|1121362.3.peg.2179"/>
<dbReference type="Pfam" id="PF03724">
    <property type="entry name" value="META"/>
    <property type="match status" value="1"/>
</dbReference>
<dbReference type="eggNOG" id="COG3187">
    <property type="taxonomic scope" value="Bacteria"/>
</dbReference>
<evidence type="ECO:0000313" key="3">
    <source>
        <dbReference type="EMBL" id="AGF73150.1"/>
    </source>
</evidence>
<reference evidence="3 4" key="1">
    <citation type="journal article" date="2012" name="Stand. Genomic Sci.">
        <title>Genome sequence of the halotolerant bacterium Corynebacterium halotolerans type strain YIM 70093(T) (= DSM 44683(T)).</title>
        <authorList>
            <person name="Ruckert C."/>
            <person name="Albersmeier A."/>
            <person name="Al-Dilaimi A."/>
            <person name="Niehaus K."/>
            <person name="Szczepanowski R."/>
            <person name="Kalinowski J."/>
        </authorList>
    </citation>
    <scope>NUCLEOTIDE SEQUENCE [LARGE SCALE GENOMIC DNA]</scope>
    <source>
        <strain evidence="3">YIM 70093</strain>
    </source>
</reference>
<dbReference type="InterPro" id="IPR038670">
    <property type="entry name" value="HslJ-like_sf"/>
</dbReference>
<dbReference type="InterPro" id="IPR005184">
    <property type="entry name" value="DUF306_Meta_HslJ"/>
</dbReference>
<dbReference type="Gene3D" id="2.40.128.270">
    <property type="match status" value="1"/>
</dbReference>
<dbReference type="HOGENOM" id="CLU_172402_0_0_11"/>
<accession>M1P051</accession>
<evidence type="ECO:0000313" key="4">
    <source>
        <dbReference type="Proteomes" id="UP000011723"/>
    </source>
</evidence>
<protein>
    <recommendedName>
        <fullName evidence="2">DUF306 domain-containing protein</fullName>
    </recommendedName>
</protein>
<dbReference type="AlphaFoldDB" id="M1P051"/>
<proteinExistence type="predicted"/>
<gene>
    <name evidence="3" type="ORF">A605_10750</name>
</gene>
<evidence type="ECO:0000259" key="2">
    <source>
        <dbReference type="Pfam" id="PF03724"/>
    </source>
</evidence>
<organism evidence="3 4">
    <name type="scientific">Corynebacterium halotolerans YIM 70093 = DSM 44683</name>
    <dbReference type="NCBI Taxonomy" id="1121362"/>
    <lineage>
        <taxon>Bacteria</taxon>
        <taxon>Bacillati</taxon>
        <taxon>Actinomycetota</taxon>
        <taxon>Actinomycetes</taxon>
        <taxon>Mycobacteriales</taxon>
        <taxon>Corynebacteriaceae</taxon>
        <taxon>Corynebacterium</taxon>
    </lineage>
</organism>
<feature type="domain" description="DUF306" evidence="2">
    <location>
        <begin position="35"/>
        <end position="83"/>
    </location>
</feature>
<evidence type="ECO:0000256" key="1">
    <source>
        <dbReference type="SAM" id="MobiDB-lite"/>
    </source>
</evidence>
<dbReference type="STRING" id="1121362.A605_10750"/>
<feature type="region of interest" description="Disordered" evidence="1">
    <location>
        <begin position="17"/>
        <end position="48"/>
    </location>
</feature>
<name>M1P051_9CORY</name>